<keyword evidence="3" id="KW-1185">Reference proteome</keyword>
<protein>
    <submittedName>
        <fullName evidence="2">Uncharacterized protein</fullName>
    </submittedName>
</protein>
<feature type="compositionally biased region" description="Low complexity" evidence="1">
    <location>
        <begin position="39"/>
        <end position="48"/>
    </location>
</feature>
<reference evidence="2 3" key="1">
    <citation type="submission" date="2023-01" db="EMBL/GenBank/DDBJ databases">
        <title>Analysis of 21 Apiospora genomes using comparative genomics revels a genus with tremendous synthesis potential of carbohydrate active enzymes and secondary metabolites.</title>
        <authorList>
            <person name="Sorensen T."/>
        </authorList>
    </citation>
    <scope>NUCLEOTIDE SEQUENCE [LARGE SCALE GENOMIC DNA]</scope>
    <source>
        <strain evidence="2 3">CBS 83171</strain>
    </source>
</reference>
<name>A0ABR1W6U9_9PEZI</name>
<evidence type="ECO:0000313" key="2">
    <source>
        <dbReference type="EMBL" id="KAK8077898.1"/>
    </source>
</evidence>
<comment type="caution">
    <text evidence="2">The sequence shown here is derived from an EMBL/GenBank/DDBJ whole genome shotgun (WGS) entry which is preliminary data.</text>
</comment>
<evidence type="ECO:0000256" key="1">
    <source>
        <dbReference type="SAM" id="MobiDB-lite"/>
    </source>
</evidence>
<feature type="region of interest" description="Disordered" evidence="1">
    <location>
        <begin position="29"/>
        <end position="49"/>
    </location>
</feature>
<sequence length="100" mass="11403">MEHQSHRGEGPPVRGHCDSGRFLDLIMNLNRSTPDDSSGRTTRSSTPTINYDTTLRYMQTIGIGNVPRHQHHRGYDFRPWTFSEALALVTQTSFLEISEN</sequence>
<gene>
    <name evidence="2" type="ORF">PG996_004068</name>
</gene>
<organism evidence="2 3">
    <name type="scientific">Apiospora saccharicola</name>
    <dbReference type="NCBI Taxonomy" id="335842"/>
    <lineage>
        <taxon>Eukaryota</taxon>
        <taxon>Fungi</taxon>
        <taxon>Dikarya</taxon>
        <taxon>Ascomycota</taxon>
        <taxon>Pezizomycotina</taxon>
        <taxon>Sordariomycetes</taxon>
        <taxon>Xylariomycetidae</taxon>
        <taxon>Amphisphaeriales</taxon>
        <taxon>Apiosporaceae</taxon>
        <taxon>Apiospora</taxon>
    </lineage>
</organism>
<dbReference type="EMBL" id="JAQQWM010000002">
    <property type="protein sequence ID" value="KAK8077898.1"/>
    <property type="molecule type" value="Genomic_DNA"/>
</dbReference>
<proteinExistence type="predicted"/>
<accession>A0ABR1W6U9</accession>
<evidence type="ECO:0000313" key="3">
    <source>
        <dbReference type="Proteomes" id="UP001446871"/>
    </source>
</evidence>
<dbReference type="Proteomes" id="UP001446871">
    <property type="component" value="Unassembled WGS sequence"/>
</dbReference>